<comment type="caution">
    <text evidence="2">The sequence shown here is derived from an EMBL/GenBank/DDBJ whole genome shotgun (WGS) entry which is preliminary data.</text>
</comment>
<feature type="compositionally biased region" description="Basic residues" evidence="1">
    <location>
        <begin position="102"/>
        <end position="117"/>
    </location>
</feature>
<evidence type="ECO:0000256" key="1">
    <source>
        <dbReference type="SAM" id="MobiDB-lite"/>
    </source>
</evidence>
<dbReference type="Proteomes" id="UP000886595">
    <property type="component" value="Unassembled WGS sequence"/>
</dbReference>
<accession>A0A8X7SIY1</accession>
<dbReference type="OrthoDB" id="10574463at2759"/>
<feature type="compositionally biased region" description="Polar residues" evidence="1">
    <location>
        <begin position="138"/>
        <end position="149"/>
    </location>
</feature>
<evidence type="ECO:0000313" key="2">
    <source>
        <dbReference type="EMBL" id="KAG2307400.1"/>
    </source>
</evidence>
<dbReference type="AlphaFoldDB" id="A0A8X7SIY1"/>
<protein>
    <submittedName>
        <fullName evidence="2">Uncharacterized protein</fullName>
    </submittedName>
</protein>
<sequence length="149" mass="16298">MLLYDPRQVKVPTLQQEETSEDKVTGGKGMMGASIISYKAAVANGTSTRITPTASSTRPESLHSRTARFTGRLAAKLLTGLSKVKSIKDLLLDSDVKTNKATSHRTFHSAETKRRRRINLDISDQSDPSDEGADIPENRSQSARQAVSR</sequence>
<evidence type="ECO:0000313" key="3">
    <source>
        <dbReference type="Proteomes" id="UP000886595"/>
    </source>
</evidence>
<dbReference type="EMBL" id="JAAMPC010000006">
    <property type="protein sequence ID" value="KAG2307400.1"/>
    <property type="molecule type" value="Genomic_DNA"/>
</dbReference>
<name>A0A8X7SIY1_BRACI</name>
<proteinExistence type="predicted"/>
<gene>
    <name evidence="2" type="ORF">Bca52824_027148</name>
</gene>
<reference evidence="2 3" key="1">
    <citation type="submission" date="2020-02" db="EMBL/GenBank/DDBJ databases">
        <authorList>
            <person name="Ma Q."/>
            <person name="Huang Y."/>
            <person name="Song X."/>
            <person name="Pei D."/>
        </authorList>
    </citation>
    <scope>NUCLEOTIDE SEQUENCE [LARGE SCALE GENOMIC DNA]</scope>
    <source>
        <strain evidence="2">Sxm20200214</strain>
        <tissue evidence="2">Leaf</tissue>
    </source>
</reference>
<feature type="region of interest" description="Disordered" evidence="1">
    <location>
        <begin position="101"/>
        <end position="149"/>
    </location>
</feature>
<keyword evidence="3" id="KW-1185">Reference proteome</keyword>
<organism evidence="2 3">
    <name type="scientific">Brassica carinata</name>
    <name type="common">Ethiopian mustard</name>
    <name type="synonym">Abyssinian cabbage</name>
    <dbReference type="NCBI Taxonomy" id="52824"/>
    <lineage>
        <taxon>Eukaryota</taxon>
        <taxon>Viridiplantae</taxon>
        <taxon>Streptophyta</taxon>
        <taxon>Embryophyta</taxon>
        <taxon>Tracheophyta</taxon>
        <taxon>Spermatophyta</taxon>
        <taxon>Magnoliopsida</taxon>
        <taxon>eudicotyledons</taxon>
        <taxon>Gunneridae</taxon>
        <taxon>Pentapetalae</taxon>
        <taxon>rosids</taxon>
        <taxon>malvids</taxon>
        <taxon>Brassicales</taxon>
        <taxon>Brassicaceae</taxon>
        <taxon>Brassiceae</taxon>
        <taxon>Brassica</taxon>
    </lineage>
</organism>